<dbReference type="Gene3D" id="1.10.260.40">
    <property type="entry name" value="lambda repressor-like DNA-binding domains"/>
    <property type="match status" value="1"/>
</dbReference>
<dbReference type="InterPro" id="IPR001387">
    <property type="entry name" value="Cro/C1-type_HTH"/>
</dbReference>
<reference evidence="2 3" key="1">
    <citation type="submission" date="2019-05" db="EMBL/GenBank/DDBJ databases">
        <authorList>
            <person name="Lee S.D."/>
        </authorList>
    </citation>
    <scope>NUCLEOTIDE SEQUENCE [LARGE SCALE GENOMIC DNA]</scope>
    <source>
        <strain evidence="2 3">YC2-7</strain>
    </source>
</reference>
<sequence length="135" mass="14915">MGLTAKIRGERTLALADEIKERRIAEGLTQEAMWTATGIARNTYIKIEGGKCAIDVEQLGLIADVLDVDDHEIVRRAYIRLNVERLPVDIGNVRSAVDTLGQAIKDTRTAKLAIKEVDRLKANAERVQAAQDFGM</sequence>
<dbReference type="PROSITE" id="PS50943">
    <property type="entry name" value="HTH_CROC1"/>
    <property type="match status" value="1"/>
</dbReference>
<accession>A0A848KGQ0</accession>
<evidence type="ECO:0000313" key="2">
    <source>
        <dbReference type="EMBL" id="NMN97459.1"/>
    </source>
</evidence>
<name>A0A848KGQ0_9NOCA</name>
<dbReference type="RefSeq" id="WP_169590344.1">
    <property type="nucleotide sequence ID" value="NZ_VCQU01000007.1"/>
</dbReference>
<evidence type="ECO:0000259" key="1">
    <source>
        <dbReference type="PROSITE" id="PS50943"/>
    </source>
</evidence>
<feature type="domain" description="HTH cro/C1-type" evidence="1">
    <location>
        <begin position="19"/>
        <end position="73"/>
    </location>
</feature>
<dbReference type="SMART" id="SM00530">
    <property type="entry name" value="HTH_XRE"/>
    <property type="match status" value="1"/>
</dbReference>
<dbReference type="CDD" id="cd00093">
    <property type="entry name" value="HTH_XRE"/>
    <property type="match status" value="1"/>
</dbReference>
<proteinExistence type="predicted"/>
<dbReference type="InterPro" id="IPR010982">
    <property type="entry name" value="Lambda_DNA-bd_dom_sf"/>
</dbReference>
<reference evidence="2 3" key="2">
    <citation type="submission" date="2020-06" db="EMBL/GenBank/DDBJ databases">
        <title>Antribacter stalactiti gen. nov., sp. nov., a new member of the family Nacardiaceae isolated from a cave.</title>
        <authorList>
            <person name="Kim I.S."/>
        </authorList>
    </citation>
    <scope>NUCLEOTIDE SEQUENCE [LARGE SCALE GENOMIC DNA]</scope>
    <source>
        <strain evidence="2 3">YC2-7</strain>
    </source>
</reference>
<comment type="caution">
    <text evidence="2">The sequence shown here is derived from an EMBL/GenBank/DDBJ whole genome shotgun (WGS) entry which is preliminary data.</text>
</comment>
<dbReference type="SUPFAM" id="SSF47413">
    <property type="entry name" value="lambda repressor-like DNA-binding domains"/>
    <property type="match status" value="1"/>
</dbReference>
<dbReference type="Pfam" id="PF13560">
    <property type="entry name" value="HTH_31"/>
    <property type="match status" value="1"/>
</dbReference>
<gene>
    <name evidence="2" type="ORF">FGL95_20690</name>
</gene>
<protein>
    <submittedName>
        <fullName evidence="2">Helix-turn-helix transcriptional regulator</fullName>
    </submittedName>
</protein>
<dbReference type="AlphaFoldDB" id="A0A848KGQ0"/>
<dbReference type="GO" id="GO:0003677">
    <property type="term" value="F:DNA binding"/>
    <property type="evidence" value="ECO:0007669"/>
    <property type="project" value="InterPro"/>
</dbReference>
<dbReference type="Proteomes" id="UP000535543">
    <property type="component" value="Unassembled WGS sequence"/>
</dbReference>
<keyword evidence="3" id="KW-1185">Reference proteome</keyword>
<evidence type="ECO:0000313" key="3">
    <source>
        <dbReference type="Proteomes" id="UP000535543"/>
    </source>
</evidence>
<organism evidence="2 3">
    <name type="scientific">Antrihabitans stalactiti</name>
    <dbReference type="NCBI Taxonomy" id="2584121"/>
    <lineage>
        <taxon>Bacteria</taxon>
        <taxon>Bacillati</taxon>
        <taxon>Actinomycetota</taxon>
        <taxon>Actinomycetes</taxon>
        <taxon>Mycobacteriales</taxon>
        <taxon>Nocardiaceae</taxon>
        <taxon>Antrihabitans</taxon>
    </lineage>
</organism>
<dbReference type="EMBL" id="VCQU01000007">
    <property type="protein sequence ID" value="NMN97459.1"/>
    <property type="molecule type" value="Genomic_DNA"/>
</dbReference>